<evidence type="ECO:0000256" key="1">
    <source>
        <dbReference type="SAM" id="MobiDB-lite"/>
    </source>
</evidence>
<keyword evidence="2" id="KW-1185">Reference proteome</keyword>
<accession>A0A915E1A7</accession>
<dbReference type="Proteomes" id="UP000887574">
    <property type="component" value="Unplaced"/>
</dbReference>
<organism evidence="2 3">
    <name type="scientific">Ditylenchus dipsaci</name>
    <dbReference type="NCBI Taxonomy" id="166011"/>
    <lineage>
        <taxon>Eukaryota</taxon>
        <taxon>Metazoa</taxon>
        <taxon>Ecdysozoa</taxon>
        <taxon>Nematoda</taxon>
        <taxon>Chromadorea</taxon>
        <taxon>Rhabditida</taxon>
        <taxon>Tylenchina</taxon>
        <taxon>Tylenchomorpha</taxon>
        <taxon>Sphaerularioidea</taxon>
        <taxon>Anguinidae</taxon>
        <taxon>Anguininae</taxon>
        <taxon>Ditylenchus</taxon>
    </lineage>
</organism>
<dbReference type="AlphaFoldDB" id="A0A915E1A7"/>
<name>A0A915E1A7_9BILA</name>
<protein>
    <submittedName>
        <fullName evidence="3">Uncharacterized protein</fullName>
    </submittedName>
</protein>
<proteinExistence type="predicted"/>
<evidence type="ECO:0000313" key="2">
    <source>
        <dbReference type="Proteomes" id="UP000887574"/>
    </source>
</evidence>
<reference evidence="3" key="1">
    <citation type="submission" date="2022-11" db="UniProtKB">
        <authorList>
            <consortium name="WormBaseParasite"/>
        </authorList>
    </citation>
    <scope>IDENTIFICATION</scope>
</reference>
<feature type="region of interest" description="Disordered" evidence="1">
    <location>
        <begin position="26"/>
        <end position="50"/>
    </location>
</feature>
<dbReference type="WBParaSite" id="jg25899">
    <property type="protein sequence ID" value="jg25899"/>
    <property type="gene ID" value="jg25899"/>
</dbReference>
<sequence length="129" mass="13725">MIIKFEIVAISAAAELLGKRLTTNEAREQEKRISSPSSHTPTGQIATAHNSDLQKKVKERLVALIPSKLIGSGWMGVKFLFLWDAAPSPLAWAANVVGNKGKKAAGFGMCGSATVPRATSVSLFFLSAE</sequence>
<feature type="compositionally biased region" description="Polar residues" evidence="1">
    <location>
        <begin position="34"/>
        <end position="50"/>
    </location>
</feature>
<evidence type="ECO:0000313" key="3">
    <source>
        <dbReference type="WBParaSite" id="jg25899"/>
    </source>
</evidence>